<evidence type="ECO:0000313" key="1">
    <source>
        <dbReference type="EMBL" id="RAI26380.1"/>
    </source>
</evidence>
<gene>
    <name evidence="1" type="ORF">CH339_14320</name>
</gene>
<accession>A0A327JIY8</accession>
<proteinExistence type="predicted"/>
<protein>
    <submittedName>
        <fullName evidence="1">Uncharacterized protein</fullName>
    </submittedName>
</protein>
<keyword evidence="2" id="KW-1185">Reference proteome</keyword>
<comment type="caution">
    <text evidence="1">The sequence shown here is derived from an EMBL/GenBank/DDBJ whole genome shotgun (WGS) entry which is preliminary data.</text>
</comment>
<dbReference type="EMBL" id="NPEV01000031">
    <property type="protein sequence ID" value="RAI26380.1"/>
    <property type="molecule type" value="Genomic_DNA"/>
</dbReference>
<sequence length="67" mass="7193">MFGIAILSLNYPCESTAPNGLFNGLIWPKAGCASIAYGAMAPVRFLPLPAGPSFLARQETRRIAILR</sequence>
<dbReference type="AlphaFoldDB" id="A0A327JIY8"/>
<name>A0A327JIY8_9HYPH</name>
<reference evidence="1 2" key="1">
    <citation type="submission" date="2017-07" db="EMBL/GenBank/DDBJ databases">
        <title>Draft Genome Sequences of Select Purple Nonsulfur Bacteria.</title>
        <authorList>
            <person name="Lasarre B."/>
            <person name="Mckinlay J.B."/>
        </authorList>
    </citation>
    <scope>NUCLEOTIDE SEQUENCE [LARGE SCALE GENOMIC DNA]</scope>
    <source>
        <strain evidence="1 2">DSM 11290</strain>
    </source>
</reference>
<evidence type="ECO:0000313" key="2">
    <source>
        <dbReference type="Proteomes" id="UP000249299"/>
    </source>
</evidence>
<organism evidence="1 2">
    <name type="scientific">Rhodobium orientis</name>
    <dbReference type="NCBI Taxonomy" id="34017"/>
    <lineage>
        <taxon>Bacteria</taxon>
        <taxon>Pseudomonadati</taxon>
        <taxon>Pseudomonadota</taxon>
        <taxon>Alphaproteobacteria</taxon>
        <taxon>Hyphomicrobiales</taxon>
        <taxon>Rhodobiaceae</taxon>
        <taxon>Rhodobium</taxon>
    </lineage>
</organism>
<dbReference type="Proteomes" id="UP000249299">
    <property type="component" value="Unassembled WGS sequence"/>
</dbReference>